<dbReference type="InterPro" id="IPR058353">
    <property type="entry name" value="DUF8040"/>
</dbReference>
<keyword evidence="3" id="KW-1185">Reference proteome</keyword>
<evidence type="ECO:0000259" key="1">
    <source>
        <dbReference type="Pfam" id="PF26138"/>
    </source>
</evidence>
<sequence>MDDFDIELDEMELVAAAAGYHYYNSITRRPVHSVSPKGSGFLAEVLNGHDDLCREMFRMDRHVFHKLSDTLRQRGMLRDTAGSTESSPVLDEEPDPQMAFSIQEQMASSRRDSIAAAMWNDFINKWDECWRLACRDLNPGLPRQMKSLTTRIEFVRLLLRPEVFRIFCLFVS</sequence>
<dbReference type="AlphaFoldDB" id="A0ABD1U6I1"/>
<dbReference type="EMBL" id="JBFOLJ010000007">
    <property type="protein sequence ID" value="KAL2520621.1"/>
    <property type="molecule type" value="Genomic_DNA"/>
</dbReference>
<name>A0ABD1U6I1_9LAMI</name>
<reference evidence="3" key="1">
    <citation type="submission" date="2024-07" db="EMBL/GenBank/DDBJ databases">
        <title>Two chromosome-level genome assemblies of Korean endemic species Abeliophyllum distichum and Forsythia ovata (Oleaceae).</title>
        <authorList>
            <person name="Jang H."/>
        </authorList>
    </citation>
    <scope>NUCLEOTIDE SEQUENCE [LARGE SCALE GENOMIC DNA]</scope>
</reference>
<feature type="domain" description="DUF8040" evidence="1">
    <location>
        <begin position="37"/>
        <end position="82"/>
    </location>
</feature>
<dbReference type="Proteomes" id="UP001604277">
    <property type="component" value="Unassembled WGS sequence"/>
</dbReference>
<evidence type="ECO:0000313" key="2">
    <source>
        <dbReference type="EMBL" id="KAL2520621.1"/>
    </source>
</evidence>
<comment type="caution">
    <text evidence="2">The sequence shown here is derived from an EMBL/GenBank/DDBJ whole genome shotgun (WGS) entry which is preliminary data.</text>
</comment>
<protein>
    <submittedName>
        <fullName evidence="2">DNA replication protein DnaC</fullName>
    </submittedName>
</protein>
<evidence type="ECO:0000313" key="3">
    <source>
        <dbReference type="Proteomes" id="UP001604277"/>
    </source>
</evidence>
<organism evidence="2 3">
    <name type="scientific">Forsythia ovata</name>
    <dbReference type="NCBI Taxonomy" id="205694"/>
    <lineage>
        <taxon>Eukaryota</taxon>
        <taxon>Viridiplantae</taxon>
        <taxon>Streptophyta</taxon>
        <taxon>Embryophyta</taxon>
        <taxon>Tracheophyta</taxon>
        <taxon>Spermatophyta</taxon>
        <taxon>Magnoliopsida</taxon>
        <taxon>eudicotyledons</taxon>
        <taxon>Gunneridae</taxon>
        <taxon>Pentapetalae</taxon>
        <taxon>asterids</taxon>
        <taxon>lamiids</taxon>
        <taxon>Lamiales</taxon>
        <taxon>Oleaceae</taxon>
        <taxon>Forsythieae</taxon>
        <taxon>Forsythia</taxon>
    </lineage>
</organism>
<gene>
    <name evidence="2" type="ORF">Fot_24544</name>
</gene>
<accession>A0ABD1U6I1</accession>
<proteinExistence type="predicted"/>
<dbReference type="Pfam" id="PF26138">
    <property type="entry name" value="DUF8040"/>
    <property type="match status" value="1"/>
</dbReference>